<evidence type="ECO:0000256" key="6">
    <source>
        <dbReference type="ARBA" id="ARBA00023187"/>
    </source>
</evidence>
<evidence type="ECO:0000259" key="9">
    <source>
        <dbReference type="SMART" id="SM01083"/>
    </source>
</evidence>
<sequence>MGGGDLNLKKSWHPSTLKNQERVWKAEQQKAEEDRKMAELQRELKEEREREFLQRTAEESGAVEKKGDAKLDWMYKGPGGHVSREEYLLGRKIDTAFEQMVKMENEEGREDMGSANEAPQSSKPAYTIEHEINPESVVRRDGNMQVDMKRKLMEDPLLLIRQNEEATRRQITDNPVKMKQLQQLSEKKKSKKKEESESEQDTSTRHNRYSDREGIQTSMQKGFGRSTEKEHSPDRGSRKSFKHRDTGRGDGYVERNRELDRDREEMRRKPCAECIKQFHPGPSEVTHWVTSERWRPHGFQFFAAAFVTVFVTVTTGCGRLVRPCDEHVGNGAVNQLTFPNEAFR</sequence>
<protein>
    <submittedName>
        <fullName evidence="10">Putative pre-mRNA-splicing factor CWC25-like isoform X1</fullName>
    </submittedName>
</protein>
<dbReference type="SMART" id="SM01083">
    <property type="entry name" value="Cir_N"/>
    <property type="match status" value="1"/>
</dbReference>
<dbReference type="OrthoDB" id="21123at2759"/>
<dbReference type="EMBL" id="QCYY01001796">
    <property type="protein sequence ID" value="ROT75242.1"/>
    <property type="molecule type" value="Genomic_DNA"/>
</dbReference>
<evidence type="ECO:0000256" key="2">
    <source>
        <dbReference type="ARBA" id="ARBA00006695"/>
    </source>
</evidence>
<dbReference type="InterPro" id="IPR051376">
    <property type="entry name" value="CWC25_splicing_factor"/>
</dbReference>
<dbReference type="STRING" id="6689.A0A423TFK2"/>
<dbReference type="GO" id="GO:0000398">
    <property type="term" value="P:mRNA splicing, via spliceosome"/>
    <property type="evidence" value="ECO:0007669"/>
    <property type="project" value="TreeGrafter"/>
</dbReference>
<evidence type="ECO:0000256" key="5">
    <source>
        <dbReference type="ARBA" id="ARBA00023054"/>
    </source>
</evidence>
<organism evidence="10 11">
    <name type="scientific">Penaeus vannamei</name>
    <name type="common">Whiteleg shrimp</name>
    <name type="synonym">Litopenaeus vannamei</name>
    <dbReference type="NCBI Taxonomy" id="6689"/>
    <lineage>
        <taxon>Eukaryota</taxon>
        <taxon>Metazoa</taxon>
        <taxon>Ecdysozoa</taxon>
        <taxon>Arthropoda</taxon>
        <taxon>Crustacea</taxon>
        <taxon>Multicrustacea</taxon>
        <taxon>Malacostraca</taxon>
        <taxon>Eumalacostraca</taxon>
        <taxon>Eucarida</taxon>
        <taxon>Decapoda</taxon>
        <taxon>Dendrobranchiata</taxon>
        <taxon>Penaeoidea</taxon>
        <taxon>Penaeidae</taxon>
        <taxon>Penaeus</taxon>
    </lineage>
</organism>
<keyword evidence="11" id="KW-1185">Reference proteome</keyword>
<keyword evidence="5" id="KW-0175">Coiled coil</keyword>
<feature type="domain" description="CBF1-interacting co-repressor CIR N-terminal" evidence="9">
    <location>
        <begin position="11"/>
        <end position="47"/>
    </location>
</feature>
<evidence type="ECO:0000256" key="7">
    <source>
        <dbReference type="ARBA" id="ARBA00023242"/>
    </source>
</evidence>
<feature type="region of interest" description="Disordered" evidence="8">
    <location>
        <begin position="1"/>
        <end position="38"/>
    </location>
</feature>
<gene>
    <name evidence="10" type="ORF">C7M84_006194</name>
</gene>
<proteinExistence type="inferred from homology"/>
<comment type="similarity">
    <text evidence="2">Belongs to the CWC25 family.</text>
</comment>
<evidence type="ECO:0000313" key="10">
    <source>
        <dbReference type="EMBL" id="ROT75242.1"/>
    </source>
</evidence>
<comment type="caution">
    <text evidence="10">The sequence shown here is derived from an EMBL/GenBank/DDBJ whole genome shotgun (WGS) entry which is preliminary data.</text>
</comment>
<dbReference type="Proteomes" id="UP000283509">
    <property type="component" value="Unassembled WGS sequence"/>
</dbReference>
<keyword evidence="3" id="KW-0507">mRNA processing</keyword>
<evidence type="ECO:0000256" key="4">
    <source>
        <dbReference type="ARBA" id="ARBA00022728"/>
    </source>
</evidence>
<feature type="compositionally biased region" description="Basic and acidic residues" evidence="8">
    <location>
        <begin position="19"/>
        <end position="38"/>
    </location>
</feature>
<dbReference type="InterPro" id="IPR022209">
    <property type="entry name" value="CWC25"/>
</dbReference>
<dbReference type="GO" id="GO:0005684">
    <property type="term" value="C:U2-type spliceosomal complex"/>
    <property type="evidence" value="ECO:0007669"/>
    <property type="project" value="TreeGrafter"/>
</dbReference>
<name>A0A423TFK2_PENVA</name>
<evidence type="ECO:0000313" key="11">
    <source>
        <dbReference type="Proteomes" id="UP000283509"/>
    </source>
</evidence>
<keyword evidence="4" id="KW-0747">Spliceosome</keyword>
<dbReference type="InterPro" id="IPR019339">
    <property type="entry name" value="CIR_N_dom"/>
</dbReference>
<feature type="region of interest" description="Disordered" evidence="8">
    <location>
        <begin position="105"/>
        <end position="125"/>
    </location>
</feature>
<accession>A0A423TFK2</accession>
<reference evidence="10 11" key="2">
    <citation type="submission" date="2019-01" db="EMBL/GenBank/DDBJ databases">
        <title>The decoding of complex shrimp genome reveals the adaptation for benthos swimmer, frequently molting mechanism and breeding impact on genome.</title>
        <authorList>
            <person name="Sun Y."/>
            <person name="Gao Y."/>
            <person name="Yu Y."/>
        </authorList>
    </citation>
    <scope>NUCLEOTIDE SEQUENCE [LARGE SCALE GENOMIC DNA]</scope>
    <source>
        <tissue evidence="10">Muscle</tissue>
    </source>
</reference>
<evidence type="ECO:0000256" key="3">
    <source>
        <dbReference type="ARBA" id="ARBA00022664"/>
    </source>
</evidence>
<keyword evidence="7" id="KW-0539">Nucleus</keyword>
<feature type="region of interest" description="Disordered" evidence="8">
    <location>
        <begin position="169"/>
        <end position="264"/>
    </location>
</feature>
<feature type="compositionally biased region" description="Basic and acidic residues" evidence="8">
    <location>
        <begin position="226"/>
        <end position="264"/>
    </location>
</feature>
<comment type="subcellular location">
    <subcellularLocation>
        <location evidence="1">Nucleus</location>
    </subcellularLocation>
</comment>
<feature type="compositionally biased region" description="Basic and acidic residues" evidence="8">
    <location>
        <begin position="202"/>
        <end position="214"/>
    </location>
</feature>
<dbReference type="AlphaFoldDB" id="A0A423TFK2"/>
<dbReference type="PANTHER" id="PTHR16196:SF0">
    <property type="entry name" value="PRE-MRNA-SPLICING FACTOR CWC25 HOMOLOG"/>
    <property type="match status" value="1"/>
</dbReference>
<evidence type="ECO:0000256" key="1">
    <source>
        <dbReference type="ARBA" id="ARBA00004123"/>
    </source>
</evidence>
<keyword evidence="6" id="KW-0508">mRNA splicing</keyword>
<reference evidence="10 11" key="1">
    <citation type="submission" date="2018-04" db="EMBL/GenBank/DDBJ databases">
        <authorList>
            <person name="Zhang X."/>
            <person name="Yuan J."/>
            <person name="Li F."/>
            <person name="Xiang J."/>
        </authorList>
    </citation>
    <scope>NUCLEOTIDE SEQUENCE [LARGE SCALE GENOMIC DNA]</scope>
    <source>
        <tissue evidence="10">Muscle</tissue>
    </source>
</reference>
<dbReference type="PANTHER" id="PTHR16196">
    <property type="entry name" value="CELL CYCLE CONTROL PROTEIN CWF25"/>
    <property type="match status" value="1"/>
</dbReference>
<dbReference type="Pfam" id="PF10197">
    <property type="entry name" value="Cir_N"/>
    <property type="match status" value="1"/>
</dbReference>
<dbReference type="Pfam" id="PF12542">
    <property type="entry name" value="CWC25"/>
    <property type="match status" value="1"/>
</dbReference>
<evidence type="ECO:0000256" key="8">
    <source>
        <dbReference type="SAM" id="MobiDB-lite"/>
    </source>
</evidence>